<reference evidence="3" key="1">
    <citation type="submission" date="2019-08" db="EMBL/GenBank/DDBJ databases">
        <authorList>
            <person name="Kucharzyk K."/>
            <person name="Murdoch R.W."/>
            <person name="Higgins S."/>
            <person name="Loffler F."/>
        </authorList>
    </citation>
    <scope>NUCLEOTIDE SEQUENCE</scope>
</reference>
<dbReference type="Gene3D" id="3.60.110.10">
    <property type="entry name" value="Carbon-nitrogen hydrolase"/>
    <property type="match status" value="1"/>
</dbReference>
<evidence type="ECO:0000256" key="1">
    <source>
        <dbReference type="ARBA" id="ARBA00022801"/>
    </source>
</evidence>
<dbReference type="GO" id="GO:0106008">
    <property type="term" value="F:2-oxoglutaramate amidase activity"/>
    <property type="evidence" value="ECO:0007669"/>
    <property type="project" value="TreeGrafter"/>
</dbReference>
<evidence type="ECO:0000313" key="3">
    <source>
        <dbReference type="EMBL" id="MPM09023.1"/>
    </source>
</evidence>
<name>A0A644X3Z8_9ZZZZ</name>
<dbReference type="SUPFAM" id="SSF56317">
    <property type="entry name" value="Carbon-nitrogen hydrolase"/>
    <property type="match status" value="1"/>
</dbReference>
<dbReference type="PROSITE" id="PS50263">
    <property type="entry name" value="CN_HYDROLASE"/>
    <property type="match status" value="1"/>
</dbReference>
<sequence>METLRIAMFQPDIFWKNAGSNKKMFDDLFSKIRGQADVFVLPEMFTTGFVPDPSSVAEAPDGSTFQWMKQCAVTNGCAIAGSVVFFENGKYYNRLIWMNPDGTHFTYDKRHLFSLGNENAEYSQGEKNIVIDYEGWKIRPLICYDLRFPVWARNKISEGIFEYDILLFSANWPASRRFHWRQLLMARAIENQCYAIGVNRRGRDGNGWHYAGGSTLATPDGRWDPESEDADSDVIIVELNKTALEQYRKTFPFAQDWDKFELI</sequence>
<dbReference type="AlphaFoldDB" id="A0A644X3Z8"/>
<organism evidence="3">
    <name type="scientific">bioreactor metagenome</name>
    <dbReference type="NCBI Taxonomy" id="1076179"/>
    <lineage>
        <taxon>unclassified sequences</taxon>
        <taxon>metagenomes</taxon>
        <taxon>ecological metagenomes</taxon>
    </lineage>
</organism>
<dbReference type="InterPro" id="IPR003010">
    <property type="entry name" value="C-N_Hydrolase"/>
</dbReference>
<dbReference type="PANTHER" id="PTHR47799:SF1">
    <property type="entry name" value="OMEGA-AMIDASE YAFV"/>
    <property type="match status" value="1"/>
</dbReference>
<dbReference type="PANTHER" id="PTHR47799">
    <property type="entry name" value="OMEGA-AMIDASE YAFV"/>
    <property type="match status" value="1"/>
</dbReference>
<comment type="caution">
    <text evidence="3">The sequence shown here is derived from an EMBL/GenBank/DDBJ whole genome shotgun (WGS) entry which is preliminary data.</text>
</comment>
<gene>
    <name evidence="3" type="primary">yafV_10</name>
    <name evidence="3" type="ORF">SDC9_55339</name>
</gene>
<proteinExistence type="predicted"/>
<keyword evidence="1 3" id="KW-0378">Hydrolase</keyword>
<dbReference type="EMBL" id="VSSQ01001519">
    <property type="protein sequence ID" value="MPM09023.1"/>
    <property type="molecule type" value="Genomic_DNA"/>
</dbReference>
<dbReference type="InterPro" id="IPR052737">
    <property type="entry name" value="Omega-amidase_YafV"/>
</dbReference>
<evidence type="ECO:0000259" key="2">
    <source>
        <dbReference type="PROSITE" id="PS50263"/>
    </source>
</evidence>
<dbReference type="FunFam" id="3.60.110.10:FF:000004">
    <property type="entry name" value="Carbon-nitrogen hydrolase"/>
    <property type="match status" value="1"/>
</dbReference>
<accession>A0A644X3Z8</accession>
<dbReference type="Pfam" id="PF00795">
    <property type="entry name" value="CN_hydrolase"/>
    <property type="match status" value="1"/>
</dbReference>
<dbReference type="GO" id="GO:0050152">
    <property type="term" value="F:omega-amidase activity"/>
    <property type="evidence" value="ECO:0007669"/>
    <property type="project" value="UniProtKB-EC"/>
</dbReference>
<dbReference type="InterPro" id="IPR036526">
    <property type="entry name" value="C-N_Hydrolase_sf"/>
</dbReference>
<feature type="domain" description="CN hydrolase" evidence="2">
    <location>
        <begin position="4"/>
        <end position="241"/>
    </location>
</feature>
<protein>
    <submittedName>
        <fullName evidence="3">Omega-amidase YafV</fullName>
        <ecNumber evidence="3">3.5.1.3</ecNumber>
    </submittedName>
</protein>
<dbReference type="EC" id="3.5.1.3" evidence="3"/>